<comment type="caution">
    <text evidence="2">The sequence shown here is derived from an EMBL/GenBank/DDBJ whole genome shotgun (WGS) entry which is preliminary data.</text>
</comment>
<dbReference type="Pfam" id="PF21597">
    <property type="entry name" value="TetR_C_43"/>
    <property type="match status" value="1"/>
</dbReference>
<feature type="domain" description="Transcriptional regulator SbtR-like C-terminal" evidence="1">
    <location>
        <begin position="15"/>
        <end position="117"/>
    </location>
</feature>
<sequence length="124" mass="13160">MPGADAGPRLAAEHEPVEALTRWLLRFTEFVATKRGLAAALHSGDPAFDALPGYFTGTLGPALEALLATASARDEIDPGLDAEELLLSVGRLCLPGPSGDDVELAHRVVELLVQGMRFRAITTR</sequence>
<keyword evidence="3" id="KW-1185">Reference proteome</keyword>
<reference evidence="2 3" key="1">
    <citation type="submission" date="2024-03" db="EMBL/GenBank/DDBJ databases">
        <title>Draft genome sequence of Pseudonocardia nematodicida JCM 31783.</title>
        <authorList>
            <person name="Butdee W."/>
            <person name="Duangmal K."/>
        </authorList>
    </citation>
    <scope>NUCLEOTIDE SEQUENCE [LARGE SCALE GENOMIC DNA]</scope>
    <source>
        <strain evidence="2 3">JCM 31783</strain>
    </source>
</reference>
<dbReference type="RefSeq" id="WP_349296270.1">
    <property type="nucleotide sequence ID" value="NZ_JBEDNQ010000001.1"/>
</dbReference>
<proteinExistence type="predicted"/>
<evidence type="ECO:0000259" key="1">
    <source>
        <dbReference type="Pfam" id="PF21597"/>
    </source>
</evidence>
<dbReference type="InterPro" id="IPR036271">
    <property type="entry name" value="Tet_transcr_reg_TetR-rel_C_sf"/>
</dbReference>
<dbReference type="InterPro" id="IPR049445">
    <property type="entry name" value="TetR_SbtR-like_C"/>
</dbReference>
<dbReference type="SUPFAM" id="SSF48498">
    <property type="entry name" value="Tetracyclin repressor-like, C-terminal domain"/>
    <property type="match status" value="1"/>
</dbReference>
<accession>A0ABV1K3Z6</accession>
<name>A0ABV1K3Z6_9PSEU</name>
<evidence type="ECO:0000313" key="2">
    <source>
        <dbReference type="EMBL" id="MEQ3549182.1"/>
    </source>
</evidence>
<dbReference type="Proteomes" id="UP001494902">
    <property type="component" value="Unassembled WGS sequence"/>
</dbReference>
<evidence type="ECO:0000313" key="3">
    <source>
        <dbReference type="Proteomes" id="UP001494902"/>
    </source>
</evidence>
<protein>
    <recommendedName>
        <fullName evidence="1">Transcriptional regulator SbtR-like C-terminal domain-containing protein</fullName>
    </recommendedName>
</protein>
<organism evidence="2 3">
    <name type="scientific">Pseudonocardia nematodicida</name>
    <dbReference type="NCBI Taxonomy" id="1206997"/>
    <lineage>
        <taxon>Bacteria</taxon>
        <taxon>Bacillati</taxon>
        <taxon>Actinomycetota</taxon>
        <taxon>Actinomycetes</taxon>
        <taxon>Pseudonocardiales</taxon>
        <taxon>Pseudonocardiaceae</taxon>
        <taxon>Pseudonocardia</taxon>
    </lineage>
</organism>
<dbReference type="Gene3D" id="1.10.357.10">
    <property type="entry name" value="Tetracycline Repressor, domain 2"/>
    <property type="match status" value="1"/>
</dbReference>
<dbReference type="EMBL" id="JBEDNQ010000001">
    <property type="protein sequence ID" value="MEQ3549182.1"/>
    <property type="molecule type" value="Genomic_DNA"/>
</dbReference>
<gene>
    <name evidence="2" type="ORF">WIS52_01760</name>
</gene>